<organism evidence="11 12">
    <name type="scientific">Methylococcus capsulatus</name>
    <dbReference type="NCBI Taxonomy" id="414"/>
    <lineage>
        <taxon>Bacteria</taxon>
        <taxon>Pseudomonadati</taxon>
        <taxon>Pseudomonadota</taxon>
        <taxon>Gammaproteobacteria</taxon>
        <taxon>Methylococcales</taxon>
        <taxon>Methylococcaceae</taxon>
        <taxon>Methylococcus</taxon>
    </lineage>
</organism>
<dbReference type="Proteomes" id="UP001158598">
    <property type="component" value="Chromosome"/>
</dbReference>
<proteinExistence type="inferred from homology"/>
<evidence type="ECO:0000256" key="2">
    <source>
        <dbReference type="ARBA" id="ARBA00005791"/>
    </source>
</evidence>
<evidence type="ECO:0000256" key="8">
    <source>
        <dbReference type="PIRSR" id="PIRSR001488-1"/>
    </source>
</evidence>
<dbReference type="PROSITE" id="PS00194">
    <property type="entry name" value="THIOREDOXIN_1"/>
    <property type="match status" value="1"/>
</dbReference>
<keyword evidence="4 7" id="KW-0574">Periplasm</keyword>
<gene>
    <name evidence="11" type="primary">dsbA</name>
    <name evidence="11" type="ORF">MCNOR_1982</name>
</gene>
<dbReference type="Pfam" id="PF01323">
    <property type="entry name" value="DSBA"/>
    <property type="match status" value="1"/>
</dbReference>
<evidence type="ECO:0000259" key="10">
    <source>
        <dbReference type="PROSITE" id="PS51352"/>
    </source>
</evidence>
<dbReference type="GO" id="GO:0015036">
    <property type="term" value="F:disulfide oxidoreductase activity"/>
    <property type="evidence" value="ECO:0007669"/>
    <property type="project" value="UniProtKB-ARBA"/>
</dbReference>
<evidence type="ECO:0000313" key="11">
    <source>
        <dbReference type="EMBL" id="CAI8822959.1"/>
    </source>
</evidence>
<protein>
    <recommendedName>
        <fullName evidence="7">Thiol:disulfide interchange protein</fullName>
    </recommendedName>
</protein>
<comment type="subcellular location">
    <subcellularLocation>
        <location evidence="1 7">Periplasm</location>
    </subcellularLocation>
</comment>
<feature type="disulfide bond" description="Redox-active" evidence="8">
    <location>
        <begin position="67"/>
        <end position="70"/>
    </location>
</feature>
<dbReference type="InterPro" id="IPR023205">
    <property type="entry name" value="DsbA/DsbL"/>
</dbReference>
<keyword evidence="5 7" id="KW-1015">Disulfide bond</keyword>
<dbReference type="InterPro" id="IPR013766">
    <property type="entry name" value="Thioredoxin_domain"/>
</dbReference>
<dbReference type="Gene3D" id="3.40.30.10">
    <property type="entry name" value="Glutaredoxin"/>
    <property type="match status" value="1"/>
</dbReference>
<dbReference type="PANTHER" id="PTHR35891:SF2">
    <property type="entry name" value="THIOL:DISULFIDE INTERCHANGE PROTEIN DSBA"/>
    <property type="match status" value="1"/>
</dbReference>
<accession>A0AA35V0E4</accession>
<reference evidence="11" key="1">
    <citation type="submission" date="2023-03" db="EMBL/GenBank/DDBJ databases">
        <authorList>
            <person name="Pearce D."/>
        </authorList>
    </citation>
    <scope>NUCLEOTIDE SEQUENCE</scope>
    <source>
        <strain evidence="11">Mc</strain>
    </source>
</reference>
<dbReference type="AlphaFoldDB" id="A0AA35V0E4"/>
<evidence type="ECO:0000256" key="6">
    <source>
        <dbReference type="ARBA" id="ARBA00023284"/>
    </source>
</evidence>
<evidence type="ECO:0000256" key="7">
    <source>
        <dbReference type="PIRNR" id="PIRNR001488"/>
    </source>
</evidence>
<sequence length="222" mass="24649">MNTGIHMLRTGLGVAFLALFSSLLSAAPAPAETQEYTAGKDYEVINPPQPTTDPSKVEVLEFFWYGCPHCYHFEPDLNAWLKTKPDNVVFIRQPAVFNERWAAHAKMFYTAEALGVLDKLHPQFYEAIQVKKLALASEDEQAKFFTEHGVTKDAFQKAYKSFAVDAKMRQAEGMGARYGISGTPTLVVNGKYRVSGSLAKSYPNMIAITNYLIAKESGKPAK</sequence>
<dbReference type="InterPro" id="IPR001853">
    <property type="entry name" value="DSBA-like_thioredoxin_dom"/>
</dbReference>
<feature type="signal peptide" evidence="9">
    <location>
        <begin position="1"/>
        <end position="26"/>
    </location>
</feature>
<keyword evidence="6" id="KW-0676">Redox-active center</keyword>
<dbReference type="PANTHER" id="PTHR35891">
    <property type="entry name" value="THIOL:DISULFIDE INTERCHANGE PROTEIN DSBA"/>
    <property type="match status" value="1"/>
</dbReference>
<dbReference type="CDD" id="cd03019">
    <property type="entry name" value="DsbA_DsbA"/>
    <property type="match status" value="1"/>
</dbReference>
<evidence type="ECO:0000256" key="4">
    <source>
        <dbReference type="ARBA" id="ARBA00022764"/>
    </source>
</evidence>
<dbReference type="InterPro" id="IPR017937">
    <property type="entry name" value="Thioredoxin_CS"/>
</dbReference>
<dbReference type="PIRSF" id="PIRSF001488">
    <property type="entry name" value="Tdi_protein"/>
    <property type="match status" value="1"/>
</dbReference>
<dbReference type="InterPro" id="IPR050824">
    <property type="entry name" value="Thiol_disulfide_DsbA"/>
</dbReference>
<dbReference type="GeneID" id="88224785"/>
<evidence type="ECO:0000313" key="12">
    <source>
        <dbReference type="Proteomes" id="UP001158598"/>
    </source>
</evidence>
<evidence type="ECO:0000256" key="5">
    <source>
        <dbReference type="ARBA" id="ARBA00023157"/>
    </source>
</evidence>
<comment type="similarity">
    <text evidence="2">Belongs to the thioredoxin family. DsbA subfamily.</text>
</comment>
<dbReference type="EMBL" id="OX458332">
    <property type="protein sequence ID" value="CAI8822959.1"/>
    <property type="molecule type" value="Genomic_DNA"/>
</dbReference>
<dbReference type="GO" id="GO:0042597">
    <property type="term" value="C:periplasmic space"/>
    <property type="evidence" value="ECO:0007669"/>
    <property type="project" value="UniProtKB-SubCell"/>
</dbReference>
<feature type="chain" id="PRO_5041233999" description="Thiol:disulfide interchange protein" evidence="9">
    <location>
        <begin position="27"/>
        <end position="222"/>
    </location>
</feature>
<evidence type="ECO:0000256" key="3">
    <source>
        <dbReference type="ARBA" id="ARBA00022729"/>
    </source>
</evidence>
<keyword evidence="3 9" id="KW-0732">Signal</keyword>
<dbReference type="SUPFAM" id="SSF52833">
    <property type="entry name" value="Thioredoxin-like"/>
    <property type="match status" value="1"/>
</dbReference>
<evidence type="ECO:0000256" key="9">
    <source>
        <dbReference type="SAM" id="SignalP"/>
    </source>
</evidence>
<feature type="domain" description="Thioredoxin" evidence="10">
    <location>
        <begin position="23"/>
        <end position="214"/>
    </location>
</feature>
<dbReference type="RefSeq" id="WP_228370204.1">
    <property type="nucleotide sequence ID" value="NZ_CP079097.1"/>
</dbReference>
<dbReference type="PROSITE" id="PS51352">
    <property type="entry name" value="THIOREDOXIN_2"/>
    <property type="match status" value="1"/>
</dbReference>
<name>A0AA35V0E4_METCP</name>
<dbReference type="InterPro" id="IPR036249">
    <property type="entry name" value="Thioredoxin-like_sf"/>
</dbReference>
<evidence type="ECO:0000256" key="1">
    <source>
        <dbReference type="ARBA" id="ARBA00004418"/>
    </source>
</evidence>